<dbReference type="Proteomes" id="UP000582837">
    <property type="component" value="Unassembled WGS sequence"/>
</dbReference>
<organism evidence="1 2">
    <name type="scientific">Longimicrobium terrae</name>
    <dbReference type="NCBI Taxonomy" id="1639882"/>
    <lineage>
        <taxon>Bacteria</taxon>
        <taxon>Pseudomonadati</taxon>
        <taxon>Gemmatimonadota</taxon>
        <taxon>Longimicrobiia</taxon>
        <taxon>Longimicrobiales</taxon>
        <taxon>Longimicrobiaceae</taxon>
        <taxon>Longimicrobium</taxon>
    </lineage>
</organism>
<protein>
    <submittedName>
        <fullName evidence="1">Uncharacterized protein</fullName>
    </submittedName>
</protein>
<accession>A0A841H331</accession>
<name>A0A841H331_9BACT</name>
<dbReference type="RefSeq" id="WP_170032048.1">
    <property type="nucleotide sequence ID" value="NZ_JABDTL010000001.1"/>
</dbReference>
<proteinExistence type="predicted"/>
<evidence type="ECO:0000313" key="2">
    <source>
        <dbReference type="Proteomes" id="UP000582837"/>
    </source>
</evidence>
<comment type="caution">
    <text evidence="1">The sequence shown here is derived from an EMBL/GenBank/DDBJ whole genome shotgun (WGS) entry which is preliminary data.</text>
</comment>
<evidence type="ECO:0000313" key="1">
    <source>
        <dbReference type="EMBL" id="MBB6072249.1"/>
    </source>
</evidence>
<dbReference type="AlphaFoldDB" id="A0A841H331"/>
<sequence>MEPQENRLLGLRKAINTHREAEAALGDLIANTPGPGDAEMLARIQANIATLQAESEIETPPT</sequence>
<dbReference type="EMBL" id="JACHIA010000013">
    <property type="protein sequence ID" value="MBB6072249.1"/>
    <property type="molecule type" value="Genomic_DNA"/>
</dbReference>
<gene>
    <name evidence="1" type="ORF">HNQ61_003911</name>
</gene>
<reference evidence="1 2" key="1">
    <citation type="submission" date="2020-08" db="EMBL/GenBank/DDBJ databases">
        <title>Genomic Encyclopedia of Type Strains, Phase IV (KMG-IV): sequencing the most valuable type-strain genomes for metagenomic binning, comparative biology and taxonomic classification.</title>
        <authorList>
            <person name="Goeker M."/>
        </authorList>
    </citation>
    <scope>NUCLEOTIDE SEQUENCE [LARGE SCALE GENOMIC DNA]</scope>
    <source>
        <strain evidence="1 2">DSM 29007</strain>
    </source>
</reference>
<keyword evidence="2" id="KW-1185">Reference proteome</keyword>